<accession>A0AAW0URF5</accession>
<name>A0AAW0URF5_SCYPA</name>
<sequence>MSDGAVHGVVYLCFRRHSVIVPVPSLRGLWGKVPAAENSKTAAAASSNMAVPLVTSARLLPRRFLGRDSALYTAMNCLVCQDGCDRWTETEVNWNPIGRLSLHKRSGKGVQQCVAARPGLRGPT</sequence>
<proteinExistence type="predicted"/>
<dbReference type="EMBL" id="JARAKH010000007">
    <property type="protein sequence ID" value="KAK8402496.1"/>
    <property type="molecule type" value="Genomic_DNA"/>
</dbReference>
<organism evidence="1 2">
    <name type="scientific">Scylla paramamosain</name>
    <name type="common">Mud crab</name>
    <dbReference type="NCBI Taxonomy" id="85552"/>
    <lineage>
        <taxon>Eukaryota</taxon>
        <taxon>Metazoa</taxon>
        <taxon>Ecdysozoa</taxon>
        <taxon>Arthropoda</taxon>
        <taxon>Crustacea</taxon>
        <taxon>Multicrustacea</taxon>
        <taxon>Malacostraca</taxon>
        <taxon>Eumalacostraca</taxon>
        <taxon>Eucarida</taxon>
        <taxon>Decapoda</taxon>
        <taxon>Pleocyemata</taxon>
        <taxon>Brachyura</taxon>
        <taxon>Eubrachyura</taxon>
        <taxon>Portunoidea</taxon>
        <taxon>Portunidae</taxon>
        <taxon>Portuninae</taxon>
        <taxon>Scylla</taxon>
    </lineage>
</organism>
<reference evidence="1 2" key="1">
    <citation type="submission" date="2023-03" db="EMBL/GenBank/DDBJ databases">
        <title>High-quality genome of Scylla paramamosain provides insights in environmental adaptation.</title>
        <authorList>
            <person name="Zhang L."/>
        </authorList>
    </citation>
    <scope>NUCLEOTIDE SEQUENCE [LARGE SCALE GENOMIC DNA]</scope>
    <source>
        <strain evidence="1">LZ_2023a</strain>
        <tissue evidence="1">Muscle</tissue>
    </source>
</reference>
<dbReference type="AlphaFoldDB" id="A0AAW0URF5"/>
<evidence type="ECO:0000313" key="1">
    <source>
        <dbReference type="EMBL" id="KAK8402496.1"/>
    </source>
</evidence>
<comment type="caution">
    <text evidence="1">The sequence shown here is derived from an EMBL/GenBank/DDBJ whole genome shotgun (WGS) entry which is preliminary data.</text>
</comment>
<protein>
    <submittedName>
        <fullName evidence="1">Uncharacterized protein</fullName>
    </submittedName>
</protein>
<dbReference type="Proteomes" id="UP001487740">
    <property type="component" value="Unassembled WGS sequence"/>
</dbReference>
<keyword evidence="2" id="KW-1185">Reference proteome</keyword>
<gene>
    <name evidence="1" type="ORF">O3P69_000727</name>
</gene>
<evidence type="ECO:0000313" key="2">
    <source>
        <dbReference type="Proteomes" id="UP001487740"/>
    </source>
</evidence>